<evidence type="ECO:0000313" key="12">
    <source>
        <dbReference type="EMBL" id="KAL0477753.1"/>
    </source>
</evidence>
<dbReference type="Pfam" id="PF12340">
    <property type="entry name" value="DUF3638"/>
    <property type="match status" value="1"/>
</dbReference>
<feature type="coiled-coil region" evidence="7">
    <location>
        <begin position="542"/>
        <end position="576"/>
    </location>
</feature>
<keyword evidence="3" id="KW-0645">Protease</keyword>
<name>A0AAW2YK73_9EUKA</name>
<dbReference type="InterPro" id="IPR046541">
    <property type="entry name" value="DUF6606"/>
</dbReference>
<sequence length="3140" mass="360693">MDYINTVFRPRNVRTAEENSQGSNISAFTDYFCESKLKTTVFQPSVEFTLMDLNINTATILKCISSMKVDDTIPIYIRAQNAGILLTLLKSGNLLVSTFEASFLKESITKAPCALKCVLPATAVEIENSKVQDTDFMEKFAKILHSSTGDSYKDTATTIKRSGAELLDEQDSKDPKYIITWLLAAISGKSGPSQNCIRVTKTIHDYVVGNIRRHPSWLIIKVALQTAYIRKYGQEQGTLLYKLSILEFHTYICKKKLQRLQDDCSDVPLQMIMKVAKRMKKLDALLNNKQKVGLLQLANEILKSAEVVVSKIQCALEQHWSKIRKLEESNTLINFVPSDSLHGDYNLQLNSLTKHLMKDSQLSDETNVARMDLPPQNNDIIHCFEKKIQALKVDILSESHLDLSWADTQRVLDLPTLTEFMEYVNEAEKKNRDNAEAWSATILTSFYNVIINDCLSVIKYPLLKDHRVGLDISILGHLKLPFKPQMIMLKQIEDYVTERNQKARYPSLIETLNIDDKDIETSFAVRYCSQNCEMQNIKKKILEEAKDSRDRHMREIEAQKKQHQELRNKESQLNCNNDSYKVHSPYACIKCSLKSTLSQMKGTIHEWPLPGDQDKDDRNKSNAIVFELQTPEQLANLRDLLYITMFELCGRSYESDSRHTEVSLTEYAPFLHHWLGHQVRVSMRSITKGISGEVDIIYPLQSFTAPHGLRYRLSDSESLECVVPIKADIFGMCVMNITDKLGTSLQYMVDGSHNENQVISKQNECPSVISTSEYLAFGSLTPEKRLQWRNLIAILESRSINLRDQASYALICQAIWEAGTPGETWRREAHCEIIHMEKILLNILTETIIRFSENWNEVGVMLIVVTVACRLLELSDDNSETTKNISKLLLMCRDYVFRWKDRIEDTLHKMDAQQDPERIVKLRADLSKISGCGVLTYHVSKSLRHLVVRDQSDYLKFMKLRKTIIDNKHNMGHHLSWRVDNCSLNMQQYIHHQIDSNPSFLNHYVRDLWADSTQGQFSTWKRTGTWYSSDFKTDFSGNTSVLQVNIFNGDFLVDGYRSSRLNDNIRVHADYLRTFDNQIVFEVQKANEPNKFVTTHTFHSSYLTFNLQDDHLNVEERNEESGERRRLIPHSWLIDDLPHHMIHGYTHWLFETHQSKIIEFRPMGNSIFDQEQVVDYELKLDENYGSVLYHVKSPSKLLIDVNSKTHKSIVDDLMDRLELEEHIHIFLDTSNSQVTIDLPRLNLQFIVDQEKHLLRSREYFGMYISPRQYIETLIGLKSGLLLVDDSDNQLLVIPNGEVIVEEGYGGHQSVSIELESLNKPSSYVFKIDSDLNQLRASSIDGKLMLANLHASTSHFLPDPFNNVCGYEQALQLLQSCHSSSPLNQASLTILSSIAAYSPTYKLIHSGKARLEVWPEHLPSVVALDAYAPLCIDIIKKSNNLSKLFNNGHASKITIDFQIDITKKRYWENYDYYGPGGHLQNAHQFAIMGERPKKTCHKARHYFKNEMSHVANISEILLKNKKFTFECCEDIYNWLSCCKEISAEPFNFDDFTMWADMSPKKHFIALYKLTTDPRNINQLLFCLSFLSFTHASDIRYLTSLAVLAVYSKNHYIELKSDASTFSPCNGYQFKPDVIKEMIYSNREEMPLNFKEGIKKQSWEKEYQYANRCLLQYSEKIEQISKEHASKLSTQWNQSKTERVNFDNSNIKASALAAINNNVYSWYHNYELKRFIQEIHADINKCKKLILTVPSVKFNMSYDDICYASNATSIHPSPGFKLNLDEAPVSLSDAEELYHNIRPSSFDQNHNSDQLNMNEVDLCIDSTSEVGRHFQKNLKESWNAYVGGYNSPKWSNIQVPHDIQDIVKNCREALGNKIDDMISTIKNSWFCSSKPTPVNSAMQKAGLWPRFTILSILQQINPSTSECDSEDVKCYIGALAVLITKRQRMDRCQTYIQSNNLNELKKELFYEDHTNWIPRDYPEWLLLEIENKFIIRPIQAEVALKMMKSETNMTLQLNMGEGKTSVIVPILAASIADGSTLTRVVVLKSLLRFSHESLQQKLGGILQRKVHLIPFQRDFKLDQSDLRKMMSIYEDCRMNRNIIITVPEYILSFQLIGLERSSKKQGIATMLLEHQKYLDKHTRDILDESDEILHYKYQLVYTVGGQENLDGGELRWKVSEQILDITSKFGKELAEKFPKDVEYFEAESKGQYPILRFIQSEAGEAYKWLCDKIAEYIVKGHNKKIKIPEVPSGSSQLVQFMTEPTIDTDLINKIKEMMTGDNTVFYKTIMIIRGLLACNILFFCLTKRWRVNYGVHPKGKVRMAIPFRAKDVASERTEFGHADVAIVLTLLSYYYSGISNSQMEECFDYLNKLHSKQQEYSEWVTNTGQDDISITSLDGINLLDQVQRKRVFELMTKNTLAINFWLSNAVFRTESKQFEKKMVSSGWDLAKLKPSGHSTIGFSGTNDTQLLLPTSIKQNDLHQLLSTNAENVYNLLQHEGYIKLPPNVRATELLDNIQEKILLDVGALMLELDNASVAEYWLRISNSDQVLAAVYFDKYDQAVVRSRSGIIEPLSTSPYLKQLDKCVIYLDDAHCRGIDLKFPANATAAVTLGKGITKDKFVQGCMRMRGLGHGQNVTFYASNEVHHQISTMSDEFTTKAVILWVYSNTIKSIKDGFMQFAMQGIGYHRRRDLWEKISDGASLTDLASWSEKYTEPSAPTLQQLYGQERVNEKVPIIIQKQFYRQAESVLDRNTFEKLSHPVVDHCVTYVSDMSRFAHLLDEEQERELDQDEEEEQKTVRPNAVTPHDPEVDPRLITLVVGGTTTGIPAFDTLSVDMKDTLFEKKFESRGWSPKIMCSSGFARVVDKSESENSSDYLRPVRYVVKVCDDECSEIKYLLLISAHEANHLLFHFKNKNIQLQMFLPRIRPKQRILINEPCLNRPHGRSSIEIPTELLAQLFMLSGTLYYDKDSDEREKVCNFLGYCPSPRTPEQQVAFDNGDINTSGFIPVRSRGLLNSGCKFRKDPSPFFIEYYAARTRNLEYSNSDLDKILMSGADEADSAKKKDATIVGLSVSIVDEDNDKILLDQASTFEELKMMVEEEIGREVIKFKVHILNDKFFIKNERTFNTVLKKVGQEIINVEAVFAD</sequence>
<comment type="catalytic activity">
    <reaction evidence="1">
        <text>Thiol-dependent hydrolysis of ester, thioester, amide, peptide and isopeptide bonds formed by the C-terminal Gly of ubiquitin (a 76-residue protein attached to proteins as an intracellular targeting signal).</text>
        <dbReference type="EC" id="3.4.19.12"/>
    </reaction>
</comment>
<gene>
    <name evidence="12" type="ORF">AKO1_013410</name>
</gene>
<comment type="caution">
    <text evidence="12">The sequence shown here is derived from an EMBL/GenBank/DDBJ whole genome shotgun (WGS) entry which is preliminary data.</text>
</comment>
<accession>A0AAW2YK73</accession>
<dbReference type="Pfam" id="PF12359">
    <property type="entry name" value="DUF3645"/>
    <property type="match status" value="1"/>
</dbReference>
<feature type="domain" description="DUF3645" evidence="10">
    <location>
        <begin position="2316"/>
        <end position="2343"/>
    </location>
</feature>
<evidence type="ECO:0000256" key="2">
    <source>
        <dbReference type="ARBA" id="ARBA00012759"/>
    </source>
</evidence>
<evidence type="ECO:0000256" key="6">
    <source>
        <dbReference type="ARBA" id="ARBA00022807"/>
    </source>
</evidence>
<feature type="compositionally biased region" description="Acidic residues" evidence="8">
    <location>
        <begin position="2778"/>
        <end position="2789"/>
    </location>
</feature>
<evidence type="ECO:0000259" key="9">
    <source>
        <dbReference type="Pfam" id="PF12340"/>
    </source>
</evidence>
<protein>
    <recommendedName>
        <fullName evidence="2">ubiquitinyl hydrolase 1</fullName>
        <ecNumber evidence="2">3.4.19.12</ecNumber>
    </recommendedName>
</protein>
<dbReference type="GO" id="GO:0006508">
    <property type="term" value="P:proteolysis"/>
    <property type="evidence" value="ECO:0007669"/>
    <property type="project" value="UniProtKB-KW"/>
</dbReference>
<keyword evidence="5" id="KW-0378">Hydrolase</keyword>
<evidence type="ECO:0000256" key="1">
    <source>
        <dbReference type="ARBA" id="ARBA00000707"/>
    </source>
</evidence>
<dbReference type="InterPro" id="IPR051346">
    <property type="entry name" value="OTU_Deubiquitinase"/>
</dbReference>
<dbReference type="PANTHER" id="PTHR13367:SF33">
    <property type="entry name" value="P-LOOP CONTAINING NUCLEOSIDE TRIPHOSPHATE HYDROLASE PROTEIN"/>
    <property type="match status" value="1"/>
</dbReference>
<evidence type="ECO:0000256" key="3">
    <source>
        <dbReference type="ARBA" id="ARBA00022670"/>
    </source>
</evidence>
<evidence type="ECO:0000256" key="4">
    <source>
        <dbReference type="ARBA" id="ARBA00022786"/>
    </source>
</evidence>
<dbReference type="PANTHER" id="PTHR13367">
    <property type="entry name" value="UBIQUITIN THIOESTERASE"/>
    <property type="match status" value="1"/>
</dbReference>
<keyword evidence="4" id="KW-0833">Ubl conjugation pathway</keyword>
<dbReference type="EC" id="3.4.19.12" evidence="2"/>
<evidence type="ECO:0000256" key="5">
    <source>
        <dbReference type="ARBA" id="ARBA00022801"/>
    </source>
</evidence>
<proteinExistence type="predicted"/>
<evidence type="ECO:0000313" key="13">
    <source>
        <dbReference type="Proteomes" id="UP001431209"/>
    </source>
</evidence>
<evidence type="ECO:0000259" key="10">
    <source>
        <dbReference type="Pfam" id="PF12359"/>
    </source>
</evidence>
<dbReference type="EMBL" id="JAOPGA020000234">
    <property type="protein sequence ID" value="KAL0477753.1"/>
    <property type="molecule type" value="Genomic_DNA"/>
</dbReference>
<feature type="region of interest" description="Disordered" evidence="8">
    <location>
        <begin position="2778"/>
        <end position="2801"/>
    </location>
</feature>
<dbReference type="InterPro" id="IPR022105">
    <property type="entry name" value="DUF3645"/>
</dbReference>
<evidence type="ECO:0000256" key="8">
    <source>
        <dbReference type="SAM" id="MobiDB-lite"/>
    </source>
</evidence>
<reference evidence="12 13" key="1">
    <citation type="submission" date="2024-03" db="EMBL/GenBank/DDBJ databases">
        <title>The Acrasis kona genome and developmental transcriptomes reveal deep origins of eukaryotic multicellular pathways.</title>
        <authorList>
            <person name="Sheikh S."/>
            <person name="Fu C.-J."/>
            <person name="Brown M.W."/>
            <person name="Baldauf S.L."/>
        </authorList>
    </citation>
    <scope>NUCLEOTIDE SEQUENCE [LARGE SCALE GENOMIC DNA]</scope>
    <source>
        <strain evidence="12 13">ATCC MYA-3509</strain>
    </source>
</reference>
<keyword evidence="7" id="KW-0175">Coiled coil</keyword>
<evidence type="ECO:0000256" key="7">
    <source>
        <dbReference type="SAM" id="Coils"/>
    </source>
</evidence>
<keyword evidence="6" id="KW-0788">Thiol protease</keyword>
<evidence type="ECO:0000259" key="11">
    <source>
        <dbReference type="Pfam" id="PF20255"/>
    </source>
</evidence>
<feature type="domain" description="DUF3638" evidence="9">
    <location>
        <begin position="1967"/>
        <end position="2186"/>
    </location>
</feature>
<dbReference type="Proteomes" id="UP001431209">
    <property type="component" value="Unassembled WGS sequence"/>
</dbReference>
<dbReference type="SUPFAM" id="SSF52540">
    <property type="entry name" value="P-loop containing nucleoside triphosphate hydrolases"/>
    <property type="match status" value="1"/>
</dbReference>
<dbReference type="Pfam" id="PF20255">
    <property type="entry name" value="DUF6606"/>
    <property type="match status" value="1"/>
</dbReference>
<dbReference type="GO" id="GO:0004843">
    <property type="term" value="F:cysteine-type deubiquitinase activity"/>
    <property type="evidence" value="ECO:0007669"/>
    <property type="project" value="UniProtKB-EC"/>
</dbReference>
<organism evidence="12 13">
    <name type="scientific">Acrasis kona</name>
    <dbReference type="NCBI Taxonomy" id="1008807"/>
    <lineage>
        <taxon>Eukaryota</taxon>
        <taxon>Discoba</taxon>
        <taxon>Heterolobosea</taxon>
        <taxon>Tetramitia</taxon>
        <taxon>Eutetramitia</taxon>
        <taxon>Acrasidae</taxon>
        <taxon>Acrasis</taxon>
    </lineage>
</organism>
<dbReference type="InterPro" id="IPR027417">
    <property type="entry name" value="P-loop_NTPase"/>
</dbReference>
<dbReference type="InterPro" id="IPR022099">
    <property type="entry name" value="DUF3638"/>
</dbReference>
<keyword evidence="13" id="KW-1185">Reference proteome</keyword>
<feature type="domain" description="DUF6606" evidence="11">
    <location>
        <begin position="54"/>
        <end position="254"/>
    </location>
</feature>